<reference evidence="1" key="1">
    <citation type="journal article" date="2019" name="Sci. Rep.">
        <title>Draft genome of Tanacetum cinerariifolium, the natural source of mosquito coil.</title>
        <authorList>
            <person name="Yamashiro T."/>
            <person name="Shiraishi A."/>
            <person name="Satake H."/>
            <person name="Nakayama K."/>
        </authorList>
    </citation>
    <scope>NUCLEOTIDE SEQUENCE</scope>
</reference>
<dbReference type="AlphaFoldDB" id="A0A699USY2"/>
<organism evidence="1">
    <name type="scientific">Tanacetum cinerariifolium</name>
    <name type="common">Dalmatian daisy</name>
    <name type="synonym">Chrysanthemum cinerariifolium</name>
    <dbReference type="NCBI Taxonomy" id="118510"/>
    <lineage>
        <taxon>Eukaryota</taxon>
        <taxon>Viridiplantae</taxon>
        <taxon>Streptophyta</taxon>
        <taxon>Embryophyta</taxon>
        <taxon>Tracheophyta</taxon>
        <taxon>Spermatophyta</taxon>
        <taxon>Magnoliopsida</taxon>
        <taxon>eudicotyledons</taxon>
        <taxon>Gunneridae</taxon>
        <taxon>Pentapetalae</taxon>
        <taxon>asterids</taxon>
        <taxon>campanulids</taxon>
        <taxon>Asterales</taxon>
        <taxon>Asteraceae</taxon>
        <taxon>Asteroideae</taxon>
        <taxon>Anthemideae</taxon>
        <taxon>Anthemidinae</taxon>
        <taxon>Tanacetum</taxon>
    </lineage>
</organism>
<accession>A0A699USY2</accession>
<comment type="caution">
    <text evidence="1">The sequence shown here is derived from an EMBL/GenBank/DDBJ whole genome shotgun (WGS) entry which is preliminary data.</text>
</comment>
<gene>
    <name evidence="1" type="ORF">Tci_897182</name>
</gene>
<evidence type="ECO:0000313" key="1">
    <source>
        <dbReference type="EMBL" id="GFD25213.1"/>
    </source>
</evidence>
<proteinExistence type="predicted"/>
<sequence length="75" mass="8775">MEVLLGKKRIFKLIQAWEEKQIKSWSLPALLLQLLNDSRTIDEMLKQREQAANLVVQKEQEEQAISTRGDLRIDV</sequence>
<protein>
    <submittedName>
        <fullName evidence="1">Uncharacterized protein</fullName>
    </submittedName>
</protein>
<dbReference type="EMBL" id="BKCJ011358886">
    <property type="protein sequence ID" value="GFD25213.1"/>
    <property type="molecule type" value="Genomic_DNA"/>
</dbReference>
<name>A0A699USY2_TANCI</name>